<dbReference type="SMART" id="SM00552">
    <property type="entry name" value="ADEAMc"/>
    <property type="match status" value="1"/>
</dbReference>
<dbReference type="Proteomes" id="UP000245768">
    <property type="component" value="Unassembled WGS sequence"/>
</dbReference>
<evidence type="ECO:0000313" key="4">
    <source>
        <dbReference type="Proteomes" id="UP000245768"/>
    </source>
</evidence>
<dbReference type="GO" id="GO:0002100">
    <property type="term" value="P:tRNA wobble adenosine to inosine editing"/>
    <property type="evidence" value="ECO:0007669"/>
    <property type="project" value="InterPro"/>
</dbReference>
<proteinExistence type="predicted"/>
<dbReference type="InterPro" id="IPR042935">
    <property type="entry name" value="Tad1"/>
</dbReference>
<feature type="compositionally biased region" description="Polar residues" evidence="1">
    <location>
        <begin position="215"/>
        <end position="225"/>
    </location>
</feature>
<dbReference type="InParanoid" id="A0A316YTN3"/>
<dbReference type="Pfam" id="PF02137">
    <property type="entry name" value="A_deamin"/>
    <property type="match status" value="1"/>
</dbReference>
<feature type="domain" description="A to I editase" evidence="2">
    <location>
        <begin position="71"/>
        <end position="440"/>
    </location>
</feature>
<feature type="region of interest" description="Disordered" evidence="1">
    <location>
        <begin position="482"/>
        <end position="508"/>
    </location>
</feature>
<dbReference type="EMBL" id="KZ819634">
    <property type="protein sequence ID" value="PWN92930.1"/>
    <property type="molecule type" value="Genomic_DNA"/>
</dbReference>
<dbReference type="GO" id="GO:0043829">
    <property type="term" value="F:tRNA-specific adenosine-37 deaminase activity"/>
    <property type="evidence" value="ECO:0007669"/>
    <property type="project" value="TreeGrafter"/>
</dbReference>
<feature type="region of interest" description="Disordered" evidence="1">
    <location>
        <begin position="186"/>
        <end position="235"/>
    </location>
</feature>
<name>A0A316YTN3_9BASI</name>
<dbReference type="PANTHER" id="PTHR47803">
    <property type="entry name" value="TRNA-SPECIFIC ADENOSINE DEAMINASE 1"/>
    <property type="match status" value="1"/>
</dbReference>
<reference evidence="3 4" key="1">
    <citation type="journal article" date="2018" name="Mol. Biol. Evol.">
        <title>Broad Genomic Sampling Reveals a Smut Pathogenic Ancestry of the Fungal Clade Ustilaginomycotina.</title>
        <authorList>
            <person name="Kijpornyongpan T."/>
            <person name="Mondo S.J."/>
            <person name="Barry K."/>
            <person name="Sandor L."/>
            <person name="Lee J."/>
            <person name="Lipzen A."/>
            <person name="Pangilinan J."/>
            <person name="LaButti K."/>
            <person name="Hainaut M."/>
            <person name="Henrissat B."/>
            <person name="Grigoriev I.V."/>
            <person name="Spatafora J.W."/>
            <person name="Aime M.C."/>
        </authorList>
    </citation>
    <scope>NUCLEOTIDE SEQUENCE [LARGE SCALE GENOMIC DNA]</scope>
    <source>
        <strain evidence="3 4">MCA 4198</strain>
    </source>
</reference>
<gene>
    <name evidence="3" type="ORF">FA10DRAFT_298382</name>
</gene>
<dbReference type="FunCoup" id="A0A316YTN3">
    <property type="interactions" value="381"/>
</dbReference>
<dbReference type="GO" id="GO:0003723">
    <property type="term" value="F:RNA binding"/>
    <property type="evidence" value="ECO:0007669"/>
    <property type="project" value="InterPro"/>
</dbReference>
<dbReference type="RefSeq" id="XP_025380128.1">
    <property type="nucleotide sequence ID" value="XM_025524588.1"/>
</dbReference>
<accession>A0A316YTN3</accession>
<evidence type="ECO:0000313" key="3">
    <source>
        <dbReference type="EMBL" id="PWN92930.1"/>
    </source>
</evidence>
<sequence length="541" mass="59355">MQRHGDDEGAQGRWDRANKIAKCCLDVYQSLPARGAKPAIRSDGKWEWTILAGVVLCIASEDGEVCYIPISIATGVKALPYDDLSIHGDVLHDCHAEVLARRIARAWLLQRLVHEVLRTRGRSDMLKTTTNSDKRIPFLFQEEQTKYQQPRWRLREDIVSLHLYCSTLPCGDASNAMVLQRRQALDGDNKDDGPVRSTGTAANSIASTGPIRGRSTLSMTETSLRTKPGRPDSLPSISMSCTDKICMWALCGLQGSSLSRWLEPVRFASIIVSDEALRSVKLSSSASPSADEGWTQEDRDEASARCTEILSAKIDPRRAPIPQIIFSSVPFPHSRESVEVAVTGANPNANIRGAASDDLDLVPAPGSIAYMAGATRHENLVEGRKQGASTKRRPGEALRPSTRSAFCKLEWFNACSSAVDDLDRGNGGEREGSATYHASKHDMSSVGVEAYRRTKEQLRGYRDGDVRAKHIVDDFLAQHRPMSTQHGLNSGGAPERRSSCGERALGVSKETDDVSPFHGWLVSGSAFELFDRQGRSKVIKD</sequence>
<keyword evidence="4" id="KW-1185">Reference proteome</keyword>
<dbReference type="OrthoDB" id="10268011at2759"/>
<feature type="region of interest" description="Disordered" evidence="1">
    <location>
        <begin position="282"/>
        <end position="302"/>
    </location>
</feature>
<feature type="compositionally biased region" description="Polar residues" evidence="1">
    <location>
        <begin position="197"/>
        <end position="207"/>
    </location>
</feature>
<dbReference type="AlphaFoldDB" id="A0A316YTN3"/>
<evidence type="ECO:0000256" key="1">
    <source>
        <dbReference type="SAM" id="MobiDB-lite"/>
    </source>
</evidence>
<dbReference type="InterPro" id="IPR002466">
    <property type="entry name" value="A_deamin"/>
</dbReference>
<protein>
    <recommendedName>
        <fullName evidence="2">A to I editase domain-containing protein</fullName>
    </recommendedName>
</protein>
<dbReference type="PROSITE" id="PS50141">
    <property type="entry name" value="A_DEAMIN_EDITASE"/>
    <property type="match status" value="1"/>
</dbReference>
<dbReference type="STRING" id="215250.A0A316YTN3"/>
<evidence type="ECO:0000259" key="2">
    <source>
        <dbReference type="PROSITE" id="PS50141"/>
    </source>
</evidence>
<dbReference type="PANTHER" id="PTHR47803:SF1">
    <property type="entry name" value="TRNA-SPECIFIC ADENOSINE DEAMINASE 1"/>
    <property type="match status" value="1"/>
</dbReference>
<dbReference type="GeneID" id="37046504"/>
<organism evidence="3 4">
    <name type="scientific">Acaromyces ingoldii</name>
    <dbReference type="NCBI Taxonomy" id="215250"/>
    <lineage>
        <taxon>Eukaryota</taxon>
        <taxon>Fungi</taxon>
        <taxon>Dikarya</taxon>
        <taxon>Basidiomycota</taxon>
        <taxon>Ustilaginomycotina</taxon>
        <taxon>Exobasidiomycetes</taxon>
        <taxon>Exobasidiales</taxon>
        <taxon>Cryptobasidiaceae</taxon>
        <taxon>Acaromyces</taxon>
    </lineage>
</organism>